<evidence type="ECO:0000256" key="7">
    <source>
        <dbReference type="ARBA" id="ARBA00022777"/>
    </source>
</evidence>
<feature type="domain" description="Ig-like" evidence="24">
    <location>
        <begin position="33"/>
        <end position="93"/>
    </location>
</feature>
<evidence type="ECO:0000313" key="25">
    <source>
        <dbReference type="EMBL" id="CAB3362880.1"/>
    </source>
</evidence>
<evidence type="ECO:0000256" key="20">
    <source>
        <dbReference type="PIRSR" id="PIRSR000615-4"/>
    </source>
</evidence>
<dbReference type="InterPro" id="IPR008266">
    <property type="entry name" value="Tyr_kinase_AS"/>
</dbReference>
<evidence type="ECO:0000259" key="23">
    <source>
        <dbReference type="PROSITE" id="PS50011"/>
    </source>
</evidence>
<dbReference type="Pfam" id="PF07714">
    <property type="entry name" value="PK_Tyr_Ser-Thr"/>
    <property type="match status" value="1"/>
</dbReference>
<dbReference type="InterPro" id="IPR007110">
    <property type="entry name" value="Ig-like_dom"/>
</dbReference>
<gene>
    <name evidence="25" type="ORF">CLODIP_2_CD15428</name>
</gene>
<dbReference type="GO" id="GO:0005524">
    <property type="term" value="F:ATP binding"/>
    <property type="evidence" value="ECO:0007669"/>
    <property type="project" value="UniProtKB-KW"/>
</dbReference>
<comment type="subcellular location">
    <subcellularLocation>
        <location evidence="1">Membrane</location>
        <topology evidence="1">Single-pass type I membrane protein</topology>
    </subcellularLocation>
</comment>
<dbReference type="PROSITE" id="PS50835">
    <property type="entry name" value="IG_LIKE"/>
    <property type="match status" value="1"/>
</dbReference>
<keyword evidence="4" id="KW-0808">Transferase</keyword>
<dbReference type="InterPro" id="IPR011009">
    <property type="entry name" value="Kinase-like_dom_sf"/>
</dbReference>
<evidence type="ECO:0000256" key="6">
    <source>
        <dbReference type="ARBA" id="ARBA00022741"/>
    </source>
</evidence>
<evidence type="ECO:0000256" key="2">
    <source>
        <dbReference type="ARBA" id="ARBA00011902"/>
    </source>
</evidence>
<dbReference type="InterPro" id="IPR050122">
    <property type="entry name" value="RTK"/>
</dbReference>
<feature type="binding site" evidence="18">
    <location>
        <position position="484"/>
    </location>
    <ligand>
        <name>ATP</name>
        <dbReference type="ChEBI" id="CHEBI:30616"/>
    </ligand>
</feature>
<evidence type="ECO:0000256" key="5">
    <source>
        <dbReference type="ARBA" id="ARBA00022692"/>
    </source>
</evidence>
<dbReference type="Proteomes" id="UP000494165">
    <property type="component" value="Unassembled WGS sequence"/>
</dbReference>
<keyword evidence="15" id="KW-0393">Immunoglobulin domain</keyword>
<dbReference type="SMART" id="SM00409">
    <property type="entry name" value="IG"/>
    <property type="match status" value="2"/>
</dbReference>
<evidence type="ECO:0000256" key="8">
    <source>
        <dbReference type="ARBA" id="ARBA00022840"/>
    </source>
</evidence>
<dbReference type="GO" id="GO:0043235">
    <property type="term" value="C:receptor complex"/>
    <property type="evidence" value="ECO:0007669"/>
    <property type="project" value="TreeGrafter"/>
</dbReference>
<dbReference type="SUPFAM" id="SSF48726">
    <property type="entry name" value="Immunoglobulin"/>
    <property type="match status" value="1"/>
</dbReference>
<feature type="chain" id="PRO_5035765900" description="receptor protein-tyrosine kinase" evidence="22">
    <location>
        <begin position="26"/>
        <end position="694"/>
    </location>
</feature>
<evidence type="ECO:0000256" key="18">
    <source>
        <dbReference type="PIRSR" id="PIRSR000615-2"/>
    </source>
</evidence>
<evidence type="ECO:0000256" key="15">
    <source>
        <dbReference type="ARBA" id="ARBA00023319"/>
    </source>
</evidence>
<dbReference type="PANTHER" id="PTHR24416:SF600">
    <property type="entry name" value="PDGF- AND VEGF-RECEPTOR RELATED, ISOFORM J"/>
    <property type="match status" value="1"/>
</dbReference>
<keyword evidence="12" id="KW-1015">Disulfide bond</keyword>
<dbReference type="Gene3D" id="3.30.200.20">
    <property type="entry name" value="Phosphorylase Kinase, domain 1"/>
    <property type="match status" value="1"/>
</dbReference>
<keyword evidence="3" id="KW-0597">Phosphoprotein</keyword>
<dbReference type="GO" id="GO:0007169">
    <property type="term" value="P:cell surface receptor protein tyrosine kinase signaling pathway"/>
    <property type="evidence" value="ECO:0007669"/>
    <property type="project" value="InterPro"/>
</dbReference>
<keyword evidence="19" id="KW-0479">Metal-binding</keyword>
<evidence type="ECO:0000256" key="1">
    <source>
        <dbReference type="ARBA" id="ARBA00004479"/>
    </source>
</evidence>
<feature type="binding site" evidence="18">
    <location>
        <begin position="316"/>
        <end position="323"/>
    </location>
    <ligand>
        <name>ATP</name>
        <dbReference type="ChEBI" id="CHEBI:30616"/>
    </ligand>
</feature>
<dbReference type="PROSITE" id="PS00240">
    <property type="entry name" value="RECEPTOR_TYR_KIN_III"/>
    <property type="match status" value="1"/>
</dbReference>
<dbReference type="InterPro" id="IPR001824">
    <property type="entry name" value="Tyr_kinase_rcpt_3_CS"/>
</dbReference>
<keyword evidence="8 18" id="KW-0067">ATP-binding</keyword>
<dbReference type="FunFam" id="1.10.510.10:FF:000373">
    <property type="entry name" value="Receptor protein-tyrosine kinase"/>
    <property type="match status" value="1"/>
</dbReference>
<keyword evidence="13" id="KW-0675">Receptor</keyword>
<protein>
    <recommendedName>
        <fullName evidence="2">receptor protein-tyrosine kinase</fullName>
        <ecNumber evidence="2">2.7.10.1</ecNumber>
    </recommendedName>
</protein>
<keyword evidence="9 21" id="KW-1133">Transmembrane helix</keyword>
<dbReference type="CDD" id="cd00096">
    <property type="entry name" value="Ig"/>
    <property type="match status" value="1"/>
</dbReference>
<evidence type="ECO:0000313" key="26">
    <source>
        <dbReference type="Proteomes" id="UP000494165"/>
    </source>
</evidence>
<sequence length="694" mass="79284">MLISRHSQLIFSVVLVLIYFASINCHDEEHRLGSTITLRCYGKGKLSWKFNPEELVNNTRIRYRNGTLFPGKSLLLTLTIENATYSDTGNYACVKNGNVINSTDIYVHENKTCGKMIVPLQMKTLKVYTGHDFVIPCRPTRPGVNLKLERKLITDTRIVYKLIPGKGFSILNATNHHSGTWVCKSECQNIEADEQITIEIIKTEIQEPLGSEGDIKMIISDQHESESEMRTILVATLSLIGSLAAAFAIVIFVGFNLIKKERRARRLKAQNISLLFIGVAENIDVNVALDQQADLLPYNPNYEFPRERLKLGRPLGCGAFGRVVRAEASAPLYCAIDDSRKQKTKDTTTVAVKMVKQGSELSQVKALISELKILMHIGKHLNVVNLLGACTTNLSNEELLVIVEYCRYGNLRSHLLKQRENFVDQVDHLKDTLDFTIGVKDYHQLEYNAKEITTRDLVCWSYQVARGMQYLASRRIVHADLAARNILLADHNVVKICDFGLARNLYSYANYLKKSDEPLPIKWMAIESIRDRIFSTETDVWSFGVVMWEFFTLAMTPYPGIPKDEFFMQRLIKGHRLEKPQYATSEIYNIMQKCWDKNSSRRPNFSDLENDIDKILEDNVKQFYLDLNNPYMKLNSIQKEYENLMRTVLTQESQATASNLTESGDGHKSLYFSQDEVKKMLHLEKARDGVLFES</sequence>
<comment type="catalytic activity">
    <reaction evidence="16">
        <text>L-tyrosyl-[protein] + ATP = O-phospho-L-tyrosyl-[protein] + ADP + H(+)</text>
        <dbReference type="Rhea" id="RHEA:10596"/>
        <dbReference type="Rhea" id="RHEA-COMP:10136"/>
        <dbReference type="Rhea" id="RHEA-COMP:20101"/>
        <dbReference type="ChEBI" id="CHEBI:15378"/>
        <dbReference type="ChEBI" id="CHEBI:30616"/>
        <dbReference type="ChEBI" id="CHEBI:46858"/>
        <dbReference type="ChEBI" id="CHEBI:61978"/>
        <dbReference type="ChEBI" id="CHEBI:456216"/>
        <dbReference type="EC" id="2.7.10.1"/>
    </reaction>
</comment>
<keyword evidence="7" id="KW-0418">Kinase</keyword>
<dbReference type="Gene3D" id="1.10.510.10">
    <property type="entry name" value="Transferase(Phosphotransferase) domain 1"/>
    <property type="match status" value="1"/>
</dbReference>
<feature type="binding site" evidence="18">
    <location>
        <position position="353"/>
    </location>
    <ligand>
        <name>ATP</name>
        <dbReference type="ChEBI" id="CHEBI:30616"/>
    </ligand>
</feature>
<evidence type="ECO:0000256" key="17">
    <source>
        <dbReference type="PIRSR" id="PIRSR000615-1"/>
    </source>
</evidence>
<dbReference type="PROSITE" id="PS00109">
    <property type="entry name" value="PROTEIN_KINASE_TYR"/>
    <property type="match status" value="1"/>
</dbReference>
<evidence type="ECO:0000256" key="19">
    <source>
        <dbReference type="PIRSR" id="PIRSR000615-3"/>
    </source>
</evidence>
<dbReference type="GO" id="GO:0005886">
    <property type="term" value="C:plasma membrane"/>
    <property type="evidence" value="ECO:0007669"/>
    <property type="project" value="TreeGrafter"/>
</dbReference>
<evidence type="ECO:0000256" key="13">
    <source>
        <dbReference type="ARBA" id="ARBA00023170"/>
    </source>
</evidence>
<feature type="binding site" evidence="19">
    <location>
        <position position="485"/>
    </location>
    <ligand>
        <name>Mg(2+)</name>
        <dbReference type="ChEBI" id="CHEBI:18420"/>
    </ligand>
</feature>
<feature type="site" description="Important for interaction with phosphotyrosine-binding proteins" evidence="20">
    <location>
        <position position="624"/>
    </location>
</feature>
<dbReference type="InterPro" id="IPR003599">
    <property type="entry name" value="Ig_sub"/>
</dbReference>
<keyword evidence="6 18" id="KW-0547">Nucleotide-binding</keyword>
<dbReference type="PIRSF" id="PIRSF000615">
    <property type="entry name" value="TyrPK_CSF1-R"/>
    <property type="match status" value="1"/>
</dbReference>
<dbReference type="InterPro" id="IPR013783">
    <property type="entry name" value="Ig-like_fold"/>
</dbReference>
<dbReference type="PANTHER" id="PTHR24416">
    <property type="entry name" value="TYROSINE-PROTEIN KINASE RECEPTOR"/>
    <property type="match status" value="1"/>
</dbReference>
<feature type="signal peptide" evidence="22">
    <location>
        <begin position="1"/>
        <end position="25"/>
    </location>
</feature>
<dbReference type="InterPro" id="IPR000719">
    <property type="entry name" value="Prot_kinase_dom"/>
</dbReference>
<dbReference type="InterPro" id="IPR013151">
    <property type="entry name" value="Immunoglobulin_dom"/>
</dbReference>
<dbReference type="GO" id="GO:0046872">
    <property type="term" value="F:metal ion binding"/>
    <property type="evidence" value="ECO:0007669"/>
    <property type="project" value="UniProtKB-KW"/>
</dbReference>
<dbReference type="Gene3D" id="2.60.40.10">
    <property type="entry name" value="Immunoglobulins"/>
    <property type="match status" value="2"/>
</dbReference>
<evidence type="ECO:0000256" key="3">
    <source>
        <dbReference type="ARBA" id="ARBA00022553"/>
    </source>
</evidence>
<dbReference type="PROSITE" id="PS50011">
    <property type="entry name" value="PROTEIN_KINASE_DOM"/>
    <property type="match status" value="1"/>
</dbReference>
<evidence type="ECO:0000256" key="4">
    <source>
        <dbReference type="ARBA" id="ARBA00022679"/>
    </source>
</evidence>
<evidence type="ECO:0000256" key="14">
    <source>
        <dbReference type="ARBA" id="ARBA00023180"/>
    </source>
</evidence>
<keyword evidence="5 21" id="KW-0812">Transmembrane</keyword>
<keyword evidence="11" id="KW-0829">Tyrosine-protein kinase</keyword>
<evidence type="ECO:0000256" key="22">
    <source>
        <dbReference type="SAM" id="SignalP"/>
    </source>
</evidence>
<comment type="caution">
    <text evidence="25">The sequence shown here is derived from an EMBL/GenBank/DDBJ whole genome shotgun (WGS) entry which is preliminary data.</text>
</comment>
<accession>A0A8S1C1H5</accession>
<keyword evidence="14" id="KW-0325">Glycoprotein</keyword>
<reference evidence="25 26" key="1">
    <citation type="submission" date="2020-04" db="EMBL/GenBank/DDBJ databases">
        <authorList>
            <person name="Alioto T."/>
            <person name="Alioto T."/>
            <person name="Gomez Garrido J."/>
        </authorList>
    </citation>
    <scope>NUCLEOTIDE SEQUENCE [LARGE SCALE GENOMIC DNA]</scope>
</reference>
<dbReference type="InterPro" id="IPR036179">
    <property type="entry name" value="Ig-like_dom_sf"/>
</dbReference>
<evidence type="ECO:0000256" key="9">
    <source>
        <dbReference type="ARBA" id="ARBA00022989"/>
    </source>
</evidence>
<dbReference type="EMBL" id="CADEPI010000010">
    <property type="protein sequence ID" value="CAB3362880.1"/>
    <property type="molecule type" value="Genomic_DNA"/>
</dbReference>
<dbReference type="GO" id="GO:0004714">
    <property type="term" value="F:transmembrane receptor protein tyrosine kinase activity"/>
    <property type="evidence" value="ECO:0007669"/>
    <property type="project" value="UniProtKB-EC"/>
</dbReference>
<feature type="binding site" evidence="19">
    <location>
        <position position="498"/>
    </location>
    <ligand>
        <name>Mg(2+)</name>
        <dbReference type="ChEBI" id="CHEBI:18420"/>
    </ligand>
</feature>
<dbReference type="EC" id="2.7.10.1" evidence="2"/>
<keyword evidence="22" id="KW-0732">Signal</keyword>
<organism evidence="25 26">
    <name type="scientific">Cloeon dipterum</name>
    <dbReference type="NCBI Taxonomy" id="197152"/>
    <lineage>
        <taxon>Eukaryota</taxon>
        <taxon>Metazoa</taxon>
        <taxon>Ecdysozoa</taxon>
        <taxon>Arthropoda</taxon>
        <taxon>Hexapoda</taxon>
        <taxon>Insecta</taxon>
        <taxon>Pterygota</taxon>
        <taxon>Palaeoptera</taxon>
        <taxon>Ephemeroptera</taxon>
        <taxon>Pisciforma</taxon>
        <taxon>Baetidae</taxon>
        <taxon>Cloeon</taxon>
    </lineage>
</organism>
<evidence type="ECO:0000256" key="12">
    <source>
        <dbReference type="ARBA" id="ARBA00023157"/>
    </source>
</evidence>
<evidence type="ECO:0000256" key="16">
    <source>
        <dbReference type="ARBA" id="ARBA00051243"/>
    </source>
</evidence>
<proteinExistence type="predicted"/>
<feature type="domain" description="Protein kinase" evidence="23">
    <location>
        <begin position="309"/>
        <end position="616"/>
    </location>
</feature>
<dbReference type="InterPro" id="IPR001245">
    <property type="entry name" value="Ser-Thr/Tyr_kinase_cat_dom"/>
</dbReference>
<dbReference type="PRINTS" id="PR00109">
    <property type="entry name" value="TYRKINASE"/>
</dbReference>
<feature type="active site" description="Proton acceptor" evidence="17">
    <location>
        <position position="480"/>
    </location>
</feature>
<dbReference type="SUPFAM" id="SSF56112">
    <property type="entry name" value="Protein kinase-like (PK-like)"/>
    <property type="match status" value="1"/>
</dbReference>
<evidence type="ECO:0000256" key="11">
    <source>
        <dbReference type="ARBA" id="ARBA00023137"/>
    </source>
</evidence>
<evidence type="ECO:0000256" key="10">
    <source>
        <dbReference type="ARBA" id="ARBA00023136"/>
    </source>
</evidence>
<dbReference type="OrthoDB" id="3256376at2759"/>
<keyword evidence="19" id="KW-0460">Magnesium</keyword>
<keyword evidence="10 21" id="KW-0472">Membrane</keyword>
<dbReference type="AlphaFoldDB" id="A0A8S1C1H5"/>
<evidence type="ECO:0000259" key="24">
    <source>
        <dbReference type="PROSITE" id="PS50835"/>
    </source>
</evidence>
<dbReference type="Pfam" id="PF00047">
    <property type="entry name" value="ig"/>
    <property type="match status" value="1"/>
</dbReference>
<keyword evidence="26" id="KW-1185">Reference proteome</keyword>
<evidence type="ECO:0000256" key="21">
    <source>
        <dbReference type="SAM" id="Phobius"/>
    </source>
</evidence>
<feature type="transmembrane region" description="Helical" evidence="21">
    <location>
        <begin position="232"/>
        <end position="258"/>
    </location>
</feature>
<name>A0A8S1C1H5_9INSE</name>
<dbReference type="FunFam" id="3.30.200.20:FF:000586">
    <property type="entry name" value="Receptor protein-tyrosine kinase"/>
    <property type="match status" value="1"/>
</dbReference>